<reference evidence="6" key="1">
    <citation type="submission" date="2016-10" db="EMBL/GenBank/DDBJ databases">
        <authorList>
            <person name="Varghese N."/>
            <person name="Submissions S."/>
        </authorList>
    </citation>
    <scope>NUCLEOTIDE SEQUENCE [LARGE SCALE GENOMIC DNA]</scope>
    <source>
        <strain evidence="6">DSM 17038</strain>
    </source>
</reference>
<evidence type="ECO:0000256" key="1">
    <source>
        <dbReference type="ARBA" id="ARBA00023015"/>
    </source>
</evidence>
<dbReference type="PRINTS" id="PR00033">
    <property type="entry name" value="HTHASNC"/>
</dbReference>
<dbReference type="InterPro" id="IPR011711">
    <property type="entry name" value="GntR_C"/>
</dbReference>
<dbReference type="Pfam" id="PF00392">
    <property type="entry name" value="GntR"/>
    <property type="match status" value="1"/>
</dbReference>
<dbReference type="InterPro" id="IPR000485">
    <property type="entry name" value="AsnC-type_HTH_dom"/>
</dbReference>
<keyword evidence="3" id="KW-0804">Transcription</keyword>
<protein>
    <submittedName>
        <fullName evidence="5">DNA-binding transcriptional regulator, GntR family</fullName>
    </submittedName>
</protein>
<evidence type="ECO:0000259" key="4">
    <source>
        <dbReference type="PROSITE" id="PS50949"/>
    </source>
</evidence>
<dbReference type="Proteomes" id="UP000199337">
    <property type="component" value="Unassembled WGS sequence"/>
</dbReference>
<keyword evidence="2 5" id="KW-0238">DNA-binding</keyword>
<evidence type="ECO:0000256" key="2">
    <source>
        <dbReference type="ARBA" id="ARBA00023125"/>
    </source>
</evidence>
<evidence type="ECO:0000313" key="5">
    <source>
        <dbReference type="EMBL" id="SFG63600.1"/>
    </source>
</evidence>
<name>A0A1I2TFD6_9FIRM</name>
<dbReference type="SUPFAM" id="SSF46785">
    <property type="entry name" value="Winged helix' DNA-binding domain"/>
    <property type="match status" value="1"/>
</dbReference>
<evidence type="ECO:0000256" key="3">
    <source>
        <dbReference type="ARBA" id="ARBA00023163"/>
    </source>
</evidence>
<keyword evidence="1" id="KW-0805">Transcription regulation</keyword>
<dbReference type="PANTHER" id="PTHR43537">
    <property type="entry name" value="TRANSCRIPTIONAL REGULATOR, GNTR FAMILY"/>
    <property type="match status" value="1"/>
</dbReference>
<feature type="domain" description="HTH gntR-type" evidence="4">
    <location>
        <begin position="15"/>
        <end position="82"/>
    </location>
</feature>
<dbReference type="SUPFAM" id="SSF48008">
    <property type="entry name" value="GntR ligand-binding domain-like"/>
    <property type="match status" value="1"/>
</dbReference>
<dbReference type="EMBL" id="FOOX01000007">
    <property type="protein sequence ID" value="SFG63600.1"/>
    <property type="molecule type" value="Genomic_DNA"/>
</dbReference>
<dbReference type="GO" id="GO:0003700">
    <property type="term" value="F:DNA-binding transcription factor activity"/>
    <property type="evidence" value="ECO:0007669"/>
    <property type="project" value="InterPro"/>
</dbReference>
<dbReference type="InterPro" id="IPR036390">
    <property type="entry name" value="WH_DNA-bd_sf"/>
</dbReference>
<organism evidence="5 6">
    <name type="scientific">Desulfotruncus arcticus DSM 17038</name>
    <dbReference type="NCBI Taxonomy" id="1121424"/>
    <lineage>
        <taxon>Bacteria</taxon>
        <taxon>Bacillati</taxon>
        <taxon>Bacillota</taxon>
        <taxon>Clostridia</taxon>
        <taxon>Eubacteriales</taxon>
        <taxon>Desulfallaceae</taxon>
        <taxon>Desulfotruncus</taxon>
    </lineage>
</organism>
<sequence>MPQGNRGLLPVRNRTLLTEQVYLSLKSAIIDGTFPTGERLKEEELAKKMGVSRTPVREAINQLKQEGLVTSLVGGGVKVTEISIEEINDIFDVRDLLETHAAIKAVDNISDEQLKKLEEIVFMSRVAQQKGLIEKIIELNTDFHNEIVIASGNKKIYEIICSMRDYLQAYRRVSLRHAQEPEASLSGHEQIYEAIKLRDKEKACNCMKEHLMVARRLMLEKVQL</sequence>
<gene>
    <name evidence="5" type="ORF">SAMN05660649_02224</name>
</gene>
<evidence type="ECO:0000313" key="6">
    <source>
        <dbReference type="Proteomes" id="UP000199337"/>
    </source>
</evidence>
<dbReference type="PANTHER" id="PTHR43537:SF24">
    <property type="entry name" value="GLUCONATE OPERON TRANSCRIPTIONAL REPRESSOR"/>
    <property type="match status" value="1"/>
</dbReference>
<dbReference type="InterPro" id="IPR008920">
    <property type="entry name" value="TF_FadR/GntR_C"/>
</dbReference>
<dbReference type="OrthoDB" id="9781630at2"/>
<dbReference type="RefSeq" id="WP_092471442.1">
    <property type="nucleotide sequence ID" value="NZ_FOOX01000007.1"/>
</dbReference>
<accession>A0A1I2TFD6</accession>
<dbReference type="Gene3D" id="1.20.120.530">
    <property type="entry name" value="GntR ligand-binding domain-like"/>
    <property type="match status" value="1"/>
</dbReference>
<dbReference type="Gene3D" id="1.10.10.10">
    <property type="entry name" value="Winged helix-like DNA-binding domain superfamily/Winged helix DNA-binding domain"/>
    <property type="match status" value="1"/>
</dbReference>
<dbReference type="AlphaFoldDB" id="A0A1I2TFD6"/>
<dbReference type="InterPro" id="IPR036388">
    <property type="entry name" value="WH-like_DNA-bd_sf"/>
</dbReference>
<dbReference type="Pfam" id="PF07729">
    <property type="entry name" value="FCD"/>
    <property type="match status" value="1"/>
</dbReference>
<dbReference type="CDD" id="cd07377">
    <property type="entry name" value="WHTH_GntR"/>
    <property type="match status" value="1"/>
</dbReference>
<dbReference type="GO" id="GO:0043565">
    <property type="term" value="F:sequence-specific DNA binding"/>
    <property type="evidence" value="ECO:0007669"/>
    <property type="project" value="InterPro"/>
</dbReference>
<dbReference type="PROSITE" id="PS50949">
    <property type="entry name" value="HTH_GNTR"/>
    <property type="match status" value="1"/>
</dbReference>
<dbReference type="InterPro" id="IPR000524">
    <property type="entry name" value="Tscrpt_reg_HTH_GntR"/>
</dbReference>
<dbReference type="STRING" id="341036.SAMN05660649_02224"/>
<dbReference type="SMART" id="SM00345">
    <property type="entry name" value="HTH_GNTR"/>
    <property type="match status" value="1"/>
</dbReference>
<dbReference type="SMART" id="SM00895">
    <property type="entry name" value="FCD"/>
    <property type="match status" value="1"/>
</dbReference>
<dbReference type="PRINTS" id="PR00035">
    <property type="entry name" value="HTHGNTR"/>
</dbReference>
<proteinExistence type="predicted"/>
<keyword evidence="6" id="KW-1185">Reference proteome</keyword>